<sequence length="89" mass="9977">MWMLFDVSVLSNKRLYLLVRHDASYGLTIQLDLSVMWRLPCRQVVLGRVVPMSVRGVVIFRNPFLSLLDESSLQLVTGATYAAGGHAAR</sequence>
<reference evidence="1 2" key="1">
    <citation type="submission" date="2015-02" db="EMBL/GenBank/DDBJ databases">
        <authorList>
            <person name="Chooi Y.-H."/>
        </authorList>
    </citation>
    <scope>NUCLEOTIDE SEQUENCE [LARGE SCALE GENOMIC DNA]</scope>
    <source>
        <strain evidence="1">E3</strain>
    </source>
</reference>
<dbReference type="Proteomes" id="UP000039324">
    <property type="component" value="Unassembled WGS sequence"/>
</dbReference>
<keyword evidence="2" id="KW-1185">Reference proteome</keyword>
<evidence type="ECO:0000313" key="2">
    <source>
        <dbReference type="Proteomes" id="UP000039324"/>
    </source>
</evidence>
<organism evidence="1 2">
    <name type="scientific">Plasmodiophora brassicae</name>
    <name type="common">Clubroot disease agent</name>
    <dbReference type="NCBI Taxonomy" id="37360"/>
    <lineage>
        <taxon>Eukaryota</taxon>
        <taxon>Sar</taxon>
        <taxon>Rhizaria</taxon>
        <taxon>Endomyxa</taxon>
        <taxon>Phytomyxea</taxon>
        <taxon>Plasmodiophorida</taxon>
        <taxon>Plasmodiophoridae</taxon>
        <taxon>Plasmodiophora</taxon>
    </lineage>
</organism>
<accession>A0A0G4IWR8</accession>
<evidence type="ECO:0000313" key="1">
    <source>
        <dbReference type="EMBL" id="CEO99745.1"/>
    </source>
</evidence>
<proteinExistence type="predicted"/>
<name>A0A0G4IWR8_PLABS</name>
<gene>
    <name evidence="1" type="ORF">PBRA_007479</name>
</gene>
<dbReference type="AlphaFoldDB" id="A0A0G4IWR8"/>
<dbReference type="EMBL" id="CDSF01000093">
    <property type="protein sequence ID" value="CEO99745.1"/>
    <property type="molecule type" value="Genomic_DNA"/>
</dbReference>
<protein>
    <submittedName>
        <fullName evidence="1">Uncharacterized protein</fullName>
    </submittedName>
</protein>